<comment type="caution">
    <text evidence="3">The sequence shown here is derived from an EMBL/GenBank/DDBJ whole genome shotgun (WGS) entry which is preliminary data.</text>
</comment>
<name>A0A5B7JTE8_PORTR</name>
<organism evidence="3 4">
    <name type="scientific">Portunus trituberculatus</name>
    <name type="common">Swimming crab</name>
    <name type="synonym">Neptunus trituberculatus</name>
    <dbReference type="NCBI Taxonomy" id="210409"/>
    <lineage>
        <taxon>Eukaryota</taxon>
        <taxon>Metazoa</taxon>
        <taxon>Ecdysozoa</taxon>
        <taxon>Arthropoda</taxon>
        <taxon>Crustacea</taxon>
        <taxon>Multicrustacea</taxon>
        <taxon>Malacostraca</taxon>
        <taxon>Eumalacostraca</taxon>
        <taxon>Eucarida</taxon>
        <taxon>Decapoda</taxon>
        <taxon>Pleocyemata</taxon>
        <taxon>Brachyura</taxon>
        <taxon>Eubrachyura</taxon>
        <taxon>Portunoidea</taxon>
        <taxon>Portunidae</taxon>
        <taxon>Portuninae</taxon>
        <taxon>Portunus</taxon>
    </lineage>
</organism>
<proteinExistence type="predicted"/>
<keyword evidence="2" id="KW-0472">Membrane</keyword>
<evidence type="ECO:0000313" key="3">
    <source>
        <dbReference type="EMBL" id="MPD00141.1"/>
    </source>
</evidence>
<reference evidence="3 4" key="1">
    <citation type="submission" date="2019-05" db="EMBL/GenBank/DDBJ databases">
        <title>Another draft genome of Portunus trituberculatus and its Hox gene families provides insights of decapod evolution.</title>
        <authorList>
            <person name="Jeong J.-H."/>
            <person name="Song I."/>
            <person name="Kim S."/>
            <person name="Choi T."/>
            <person name="Kim D."/>
            <person name="Ryu S."/>
            <person name="Kim W."/>
        </authorList>
    </citation>
    <scope>NUCLEOTIDE SEQUENCE [LARGE SCALE GENOMIC DNA]</scope>
    <source>
        <tissue evidence="3">Muscle</tissue>
    </source>
</reference>
<keyword evidence="2" id="KW-0812">Transmembrane</keyword>
<accession>A0A5B7JTE8</accession>
<feature type="region of interest" description="Disordered" evidence="1">
    <location>
        <begin position="41"/>
        <end position="68"/>
    </location>
</feature>
<evidence type="ECO:0000256" key="1">
    <source>
        <dbReference type="SAM" id="MobiDB-lite"/>
    </source>
</evidence>
<dbReference type="AlphaFoldDB" id="A0A5B7JTE8"/>
<keyword evidence="2" id="KW-1133">Transmembrane helix</keyword>
<evidence type="ECO:0000256" key="2">
    <source>
        <dbReference type="SAM" id="Phobius"/>
    </source>
</evidence>
<keyword evidence="4" id="KW-1185">Reference proteome</keyword>
<sequence>MKEKRRIKRRKWYKVSSRYKLRHFTAPAVSMMTVMMVMRGRRGTKTMTGAMTVTRGRSGPETPPAPAR</sequence>
<dbReference type="EMBL" id="VSRR010121555">
    <property type="protein sequence ID" value="MPD00141.1"/>
    <property type="molecule type" value="Genomic_DNA"/>
</dbReference>
<feature type="transmembrane region" description="Helical" evidence="2">
    <location>
        <begin position="21"/>
        <end position="38"/>
    </location>
</feature>
<evidence type="ECO:0000313" key="4">
    <source>
        <dbReference type="Proteomes" id="UP000324222"/>
    </source>
</evidence>
<protein>
    <submittedName>
        <fullName evidence="3">Uncharacterized protein</fullName>
    </submittedName>
</protein>
<dbReference type="Proteomes" id="UP000324222">
    <property type="component" value="Unassembled WGS sequence"/>
</dbReference>
<gene>
    <name evidence="3" type="ORF">E2C01_095594</name>
</gene>